<dbReference type="Proteomes" id="UP001500711">
    <property type="component" value="Unassembled WGS sequence"/>
</dbReference>
<sequence>MSADMNQSAAATVLPDEHKGVMLAMREECAARHSLNEIPAQSETALLRVLWMIAQGMVWPWLLDSLCHRDAIRQALESHLIWPPVGEQLGYHITDAGRRRIVDWYRETGPDQNAHDDARQWRAVTMR</sequence>
<proteinExistence type="predicted"/>
<gene>
    <name evidence="1" type="ORF">GCM10022267_54200</name>
</gene>
<reference evidence="2" key="1">
    <citation type="journal article" date="2019" name="Int. J. Syst. Evol. Microbiol.">
        <title>The Global Catalogue of Microorganisms (GCM) 10K type strain sequencing project: providing services to taxonomists for standard genome sequencing and annotation.</title>
        <authorList>
            <consortium name="The Broad Institute Genomics Platform"/>
            <consortium name="The Broad Institute Genome Sequencing Center for Infectious Disease"/>
            <person name="Wu L."/>
            <person name="Ma J."/>
        </authorList>
    </citation>
    <scope>NUCLEOTIDE SEQUENCE [LARGE SCALE GENOMIC DNA]</scope>
    <source>
        <strain evidence="2">JCM 17494</strain>
    </source>
</reference>
<organism evidence="1 2">
    <name type="scientific">Lentzea roselyniae</name>
    <dbReference type="NCBI Taxonomy" id="531940"/>
    <lineage>
        <taxon>Bacteria</taxon>
        <taxon>Bacillati</taxon>
        <taxon>Actinomycetota</taxon>
        <taxon>Actinomycetes</taxon>
        <taxon>Pseudonocardiales</taxon>
        <taxon>Pseudonocardiaceae</taxon>
        <taxon>Lentzea</taxon>
    </lineage>
</organism>
<dbReference type="EMBL" id="BAABBE010000016">
    <property type="protein sequence ID" value="GAA3661178.1"/>
    <property type="molecule type" value="Genomic_DNA"/>
</dbReference>
<evidence type="ECO:0000313" key="1">
    <source>
        <dbReference type="EMBL" id="GAA3661178.1"/>
    </source>
</evidence>
<accession>A0ABP7BK23</accession>
<keyword evidence="2" id="KW-1185">Reference proteome</keyword>
<evidence type="ECO:0000313" key="2">
    <source>
        <dbReference type="Proteomes" id="UP001500711"/>
    </source>
</evidence>
<name>A0ABP7BK23_9PSEU</name>
<comment type="caution">
    <text evidence="1">The sequence shown here is derived from an EMBL/GenBank/DDBJ whole genome shotgun (WGS) entry which is preliminary data.</text>
</comment>
<protein>
    <submittedName>
        <fullName evidence="1">Uncharacterized protein</fullName>
    </submittedName>
</protein>